<reference evidence="2" key="1">
    <citation type="submission" date="2023-06" db="EMBL/GenBank/DDBJ databases">
        <title>Genomic of Agaribacillus aureum.</title>
        <authorList>
            <person name="Wang G."/>
        </authorList>
    </citation>
    <scope>NUCLEOTIDE SEQUENCE</scope>
    <source>
        <strain evidence="2">BMA12</strain>
    </source>
</reference>
<evidence type="ECO:0000256" key="1">
    <source>
        <dbReference type="SAM" id="Phobius"/>
    </source>
</evidence>
<accession>A0ABT8LDF3</accession>
<sequence length="198" mass="22738">MEWYEFDFENIKINFPTEEVFQLDTIVKGVRINQLYTTIGNSTLIVQKLPAENKLNDENLSNLPYDYKSLVEYYDGVIAGVKNSSNAKKVEKKEIKLGELIGYNSIYYDENGNSFSESNSFLVNNSLIIVSVYNLKLEQKEIKEGFFNSLNLDNLGSLKQYTGKSKAYQQGYVFGKLLLYALIGIGLFFLIRTLRKKK</sequence>
<name>A0ABT8LDF3_9BACT</name>
<evidence type="ECO:0000313" key="2">
    <source>
        <dbReference type="EMBL" id="MDN5215797.1"/>
    </source>
</evidence>
<protein>
    <submittedName>
        <fullName evidence="2">Uncharacterized protein</fullName>
    </submittedName>
</protein>
<gene>
    <name evidence="2" type="ORF">QQ020_27210</name>
</gene>
<feature type="transmembrane region" description="Helical" evidence="1">
    <location>
        <begin position="172"/>
        <end position="191"/>
    </location>
</feature>
<keyword evidence="1" id="KW-0472">Membrane</keyword>
<organism evidence="2 3">
    <name type="scientific">Agaribacillus aureus</name>
    <dbReference type="NCBI Taxonomy" id="3051825"/>
    <lineage>
        <taxon>Bacteria</taxon>
        <taxon>Pseudomonadati</taxon>
        <taxon>Bacteroidota</taxon>
        <taxon>Cytophagia</taxon>
        <taxon>Cytophagales</taxon>
        <taxon>Splendidivirgaceae</taxon>
        <taxon>Agaribacillus</taxon>
    </lineage>
</organism>
<dbReference type="Proteomes" id="UP001172083">
    <property type="component" value="Unassembled WGS sequence"/>
</dbReference>
<dbReference type="EMBL" id="JAUJEB010000007">
    <property type="protein sequence ID" value="MDN5215797.1"/>
    <property type="molecule type" value="Genomic_DNA"/>
</dbReference>
<comment type="caution">
    <text evidence="2">The sequence shown here is derived from an EMBL/GenBank/DDBJ whole genome shotgun (WGS) entry which is preliminary data.</text>
</comment>
<dbReference type="RefSeq" id="WP_346761134.1">
    <property type="nucleotide sequence ID" value="NZ_JAUJEB010000007.1"/>
</dbReference>
<proteinExistence type="predicted"/>
<keyword evidence="1" id="KW-1133">Transmembrane helix</keyword>
<keyword evidence="1" id="KW-0812">Transmembrane</keyword>
<keyword evidence="3" id="KW-1185">Reference proteome</keyword>
<evidence type="ECO:0000313" key="3">
    <source>
        <dbReference type="Proteomes" id="UP001172083"/>
    </source>
</evidence>